<dbReference type="GO" id="GO:0004888">
    <property type="term" value="F:transmembrane signaling receptor activity"/>
    <property type="evidence" value="ECO:0007669"/>
    <property type="project" value="InterPro"/>
</dbReference>
<organism evidence="8">
    <name type="scientific">Pseudoalteromonas translucida KMM 520</name>
    <dbReference type="NCBI Taxonomy" id="1315283"/>
    <lineage>
        <taxon>Bacteria</taxon>
        <taxon>Pseudomonadati</taxon>
        <taxon>Pseudomonadota</taxon>
        <taxon>Gammaproteobacteria</taxon>
        <taxon>Alteromonadales</taxon>
        <taxon>Pseudoalteromonadaceae</taxon>
        <taxon>Pseudoalteromonas</taxon>
    </lineage>
</organism>
<dbReference type="Gene3D" id="3.30.450.20">
    <property type="entry name" value="PAS domain"/>
    <property type="match status" value="1"/>
</dbReference>
<dbReference type="CDD" id="cd11386">
    <property type="entry name" value="MCP_signal"/>
    <property type="match status" value="1"/>
</dbReference>
<dbReference type="Pfam" id="PF00015">
    <property type="entry name" value="MCPsignal"/>
    <property type="match status" value="1"/>
</dbReference>
<evidence type="ECO:0000256" key="1">
    <source>
        <dbReference type="ARBA" id="ARBA00004370"/>
    </source>
</evidence>
<dbReference type="AlphaFoldDB" id="A0A0U2WU09"/>
<dbReference type="PRINTS" id="PR00260">
    <property type="entry name" value="CHEMTRNSDUCR"/>
</dbReference>
<keyword evidence="5" id="KW-1133">Transmembrane helix</keyword>
<dbReference type="EMBL" id="CP011034">
    <property type="protein sequence ID" value="ALS31784.1"/>
    <property type="molecule type" value="Genomic_DNA"/>
</dbReference>
<dbReference type="PANTHER" id="PTHR32089:SF52">
    <property type="entry name" value="CHEMOTAXIS SIGNAL TRANSDUCTION SYSTEM METHYL ACCEPTING SENSORY TRANSDUCER WITH PAS SENSORY DOMAIN"/>
    <property type="match status" value="1"/>
</dbReference>
<dbReference type="InterPro" id="IPR000014">
    <property type="entry name" value="PAS"/>
</dbReference>
<evidence type="ECO:0000313" key="8">
    <source>
        <dbReference type="EMBL" id="ALS31784.1"/>
    </source>
</evidence>
<dbReference type="Pfam" id="PF08447">
    <property type="entry name" value="PAS_3"/>
    <property type="match status" value="1"/>
</dbReference>
<comment type="subcellular location">
    <subcellularLocation>
        <location evidence="1">Membrane</location>
    </subcellularLocation>
</comment>
<evidence type="ECO:0000259" key="6">
    <source>
        <dbReference type="PROSITE" id="PS50111"/>
    </source>
</evidence>
<dbReference type="GO" id="GO:0007165">
    <property type="term" value="P:signal transduction"/>
    <property type="evidence" value="ECO:0007669"/>
    <property type="project" value="UniProtKB-KW"/>
</dbReference>
<dbReference type="FunFam" id="1.10.287.950:FF:000001">
    <property type="entry name" value="Methyl-accepting chemotaxis sensory transducer"/>
    <property type="match status" value="1"/>
</dbReference>
<keyword evidence="8" id="KW-0675">Receptor</keyword>
<dbReference type="PATRIC" id="fig|1315283.4.peg.378"/>
<dbReference type="PANTHER" id="PTHR32089">
    <property type="entry name" value="METHYL-ACCEPTING CHEMOTAXIS PROTEIN MCPB"/>
    <property type="match status" value="1"/>
</dbReference>
<dbReference type="SUPFAM" id="SSF58104">
    <property type="entry name" value="Methyl-accepting chemotaxis protein (MCP) signaling domain"/>
    <property type="match status" value="1"/>
</dbReference>
<dbReference type="Gene3D" id="1.10.287.950">
    <property type="entry name" value="Methyl-accepting chemotaxis protein"/>
    <property type="match status" value="1"/>
</dbReference>
<evidence type="ECO:0000256" key="3">
    <source>
        <dbReference type="ARBA" id="ARBA00029447"/>
    </source>
</evidence>
<gene>
    <name evidence="8" type="primary">aer</name>
    <name evidence="8" type="ORF">PTRA_a0426</name>
</gene>
<feature type="transmembrane region" description="Helical" evidence="5">
    <location>
        <begin position="148"/>
        <end position="165"/>
    </location>
</feature>
<accession>A0A0U2WU09</accession>
<evidence type="ECO:0000259" key="7">
    <source>
        <dbReference type="PROSITE" id="PS50112"/>
    </source>
</evidence>
<dbReference type="KEGG" id="ptn:PTRA_a0426"/>
<sequence>MNQQKQAIVDQEVTFGIDEELLSTTDLQGVITYANDNFCKVAGYTLDELVGNNHSMVRHPDMPKAAFADLWSNLKNDIAWRGAIKNRCKNGQYYWVDAFVTPIYESGKKIGYQSVRRRLLPEYLNSAEKLYQRINSGKSINTFTHKLSVLKLPIYLCFSALFAWLVSYSLWFILLFIPLPFVIYYDQLVLSQRYLKKRKAESDSISRHVFSGSNIFSFADFQIKLLEGKVTTIVGRIIDGTLSLEKGANSLKAVAQKSKLGVEKEAAELHQVSSAVEQMVNSIDEVAKSTVITTQKVNQAHSNCEAATQAMSQTMDKVSLLANEVDNSANSATELAKEAGKIGDIMQEIQGIADQTNLLALNAAIEAARAGEHGRGFSVVADEVRALSSRTHSATEQIQTSIAEMQSTLLSWSKTMEVGKNAAEDCVKETRQTQEVVSQVHLSISDISDITSQISTAAEEQSMVSQEISRNIYNISETSSENLTQAQLVEVESDSIDKRSKMLASLGLSFKVD</sequence>
<dbReference type="GO" id="GO:0006935">
    <property type="term" value="P:chemotaxis"/>
    <property type="evidence" value="ECO:0007669"/>
    <property type="project" value="InterPro"/>
</dbReference>
<comment type="similarity">
    <text evidence="3">Belongs to the methyl-accepting chemotaxis (MCP) protein family.</text>
</comment>
<keyword evidence="5" id="KW-0812">Transmembrane</keyword>
<dbReference type="InterPro" id="IPR004089">
    <property type="entry name" value="MCPsignal_dom"/>
</dbReference>
<evidence type="ECO:0000313" key="9">
    <source>
        <dbReference type="Proteomes" id="UP000065261"/>
    </source>
</evidence>
<keyword evidence="2 4" id="KW-0807">Transducer</keyword>
<evidence type="ECO:0000256" key="5">
    <source>
        <dbReference type="SAM" id="Phobius"/>
    </source>
</evidence>
<reference evidence="8 9" key="1">
    <citation type="submission" date="2015-03" db="EMBL/GenBank/DDBJ databases">
        <authorList>
            <person name="Murphy D."/>
        </authorList>
    </citation>
    <scope>NUCLEOTIDE SEQUENCE [LARGE SCALE GENOMIC DNA]</scope>
    <source>
        <strain evidence="8 9">KMM 520</strain>
    </source>
</reference>
<dbReference type="RefSeq" id="WP_058372476.1">
    <property type="nucleotide sequence ID" value="NZ_CP011034.1"/>
</dbReference>
<proteinExistence type="inferred from homology"/>
<dbReference type="InterPro" id="IPR004090">
    <property type="entry name" value="Chemotax_Me-accpt_rcpt"/>
</dbReference>
<dbReference type="NCBIfam" id="TIGR00229">
    <property type="entry name" value="sensory_box"/>
    <property type="match status" value="1"/>
</dbReference>
<dbReference type="PROSITE" id="PS50112">
    <property type="entry name" value="PAS"/>
    <property type="match status" value="1"/>
</dbReference>
<dbReference type="InterPro" id="IPR013655">
    <property type="entry name" value="PAS_fold_3"/>
</dbReference>
<dbReference type="InterPro" id="IPR001610">
    <property type="entry name" value="PAC"/>
</dbReference>
<feature type="domain" description="PAS" evidence="7">
    <location>
        <begin position="26"/>
        <end position="61"/>
    </location>
</feature>
<dbReference type="GO" id="GO:0016020">
    <property type="term" value="C:membrane"/>
    <property type="evidence" value="ECO:0007669"/>
    <property type="project" value="UniProtKB-SubCell"/>
</dbReference>
<dbReference type="SMART" id="SM00086">
    <property type="entry name" value="PAC"/>
    <property type="match status" value="1"/>
</dbReference>
<dbReference type="CDD" id="cd00130">
    <property type="entry name" value="PAS"/>
    <property type="match status" value="1"/>
</dbReference>
<name>A0A0U2WU09_9GAMM</name>
<dbReference type="Proteomes" id="UP000065261">
    <property type="component" value="Chromosome I"/>
</dbReference>
<feature type="domain" description="Methyl-accepting transducer" evidence="6">
    <location>
        <begin position="240"/>
        <end position="476"/>
    </location>
</feature>
<dbReference type="SUPFAM" id="SSF55785">
    <property type="entry name" value="PYP-like sensor domain (PAS domain)"/>
    <property type="match status" value="1"/>
</dbReference>
<evidence type="ECO:0000256" key="4">
    <source>
        <dbReference type="PROSITE-ProRule" id="PRU00284"/>
    </source>
</evidence>
<keyword evidence="5" id="KW-0472">Membrane</keyword>
<evidence type="ECO:0000256" key="2">
    <source>
        <dbReference type="ARBA" id="ARBA00023224"/>
    </source>
</evidence>
<dbReference type="PROSITE" id="PS50111">
    <property type="entry name" value="CHEMOTAXIS_TRANSDUC_2"/>
    <property type="match status" value="1"/>
</dbReference>
<protein>
    <submittedName>
        <fullName evidence="8">Aerotaxis receptor</fullName>
    </submittedName>
</protein>
<dbReference type="OrthoDB" id="5675566at2"/>
<dbReference type="InterPro" id="IPR035965">
    <property type="entry name" value="PAS-like_dom_sf"/>
</dbReference>
<dbReference type="SMART" id="SM00283">
    <property type="entry name" value="MA"/>
    <property type="match status" value="1"/>
</dbReference>